<accession>A0ABS6ESJ9</accession>
<gene>
    <name evidence="2" type="ORF">KQI75_07485</name>
</gene>
<proteinExistence type="predicted"/>
<evidence type="ECO:0000313" key="3">
    <source>
        <dbReference type="Proteomes" id="UP000783588"/>
    </source>
</evidence>
<dbReference type="EMBL" id="JAHLQI010000003">
    <property type="protein sequence ID" value="MBU5490460.1"/>
    <property type="molecule type" value="Genomic_DNA"/>
</dbReference>
<feature type="transmembrane region" description="Helical" evidence="1">
    <location>
        <begin position="6"/>
        <end position="26"/>
    </location>
</feature>
<feature type="transmembrane region" description="Helical" evidence="1">
    <location>
        <begin position="66"/>
        <end position="86"/>
    </location>
</feature>
<feature type="transmembrane region" description="Helical" evidence="1">
    <location>
        <begin position="143"/>
        <end position="176"/>
    </location>
</feature>
<keyword evidence="1" id="KW-0812">Transmembrane</keyword>
<evidence type="ECO:0000313" key="2">
    <source>
        <dbReference type="EMBL" id="MBU5490460.1"/>
    </source>
</evidence>
<sequence length="189" mass="20852">MTFGWFSVFHLLMIAALLIPNGIYMLQNKQAKNKCASRCMNVLEQIGRYGCMLLMILSVKGGTSDGLLAIYEVGSLMCLLLYVLLWRHLLKSKAVYTAFVPIAVLAVLFALLSPVLVVLAVGLTGIVYVMMRASRCTCKKSWICMALAIVPALLFLLCGITLHAWMLTAVAVIFALSHPYVTWCNVQTD</sequence>
<comment type="caution">
    <text evidence="2">The sequence shown here is derived from an EMBL/GenBank/DDBJ whole genome shotgun (WGS) entry which is preliminary data.</text>
</comment>
<keyword evidence="3" id="KW-1185">Reference proteome</keyword>
<evidence type="ECO:0000256" key="1">
    <source>
        <dbReference type="SAM" id="Phobius"/>
    </source>
</evidence>
<name>A0ABS6ESJ9_9FIRM</name>
<keyword evidence="1" id="KW-1133">Transmembrane helix</keyword>
<dbReference type="Proteomes" id="UP000783588">
    <property type="component" value="Unassembled WGS sequence"/>
</dbReference>
<dbReference type="RefSeq" id="WP_216470116.1">
    <property type="nucleotide sequence ID" value="NZ_JAHLQI010000003.1"/>
</dbReference>
<protein>
    <submittedName>
        <fullName evidence="2">Uncharacterized protein</fullName>
    </submittedName>
</protein>
<organism evidence="2 3">
    <name type="scientific">Butyricicoccus intestinisimiae</name>
    <dbReference type="NCBI Taxonomy" id="2841509"/>
    <lineage>
        <taxon>Bacteria</taxon>
        <taxon>Bacillati</taxon>
        <taxon>Bacillota</taxon>
        <taxon>Clostridia</taxon>
        <taxon>Eubacteriales</taxon>
        <taxon>Butyricicoccaceae</taxon>
        <taxon>Butyricicoccus</taxon>
    </lineage>
</organism>
<keyword evidence="1" id="KW-0472">Membrane</keyword>
<reference evidence="2 3" key="1">
    <citation type="submission" date="2021-06" db="EMBL/GenBank/DDBJ databases">
        <authorList>
            <person name="Sun Q."/>
            <person name="Li D."/>
        </authorList>
    </citation>
    <scope>NUCLEOTIDE SEQUENCE [LARGE SCALE GENOMIC DNA]</scope>
    <source>
        <strain evidence="2 3">MSJd-7</strain>
    </source>
</reference>
<feature type="transmembrane region" description="Helical" evidence="1">
    <location>
        <begin position="98"/>
        <end position="131"/>
    </location>
</feature>